<keyword evidence="4 9" id="KW-1133">Transmembrane helix</keyword>
<organism evidence="10 11">
    <name type="scientific">Fundulus heteroclitus</name>
    <name type="common">Killifish</name>
    <name type="synonym">Mummichog</name>
    <dbReference type="NCBI Taxonomy" id="8078"/>
    <lineage>
        <taxon>Eukaryota</taxon>
        <taxon>Metazoa</taxon>
        <taxon>Chordata</taxon>
        <taxon>Craniata</taxon>
        <taxon>Vertebrata</taxon>
        <taxon>Euteleostomi</taxon>
        <taxon>Actinopterygii</taxon>
        <taxon>Neopterygii</taxon>
        <taxon>Teleostei</taxon>
        <taxon>Neoteleostei</taxon>
        <taxon>Acanthomorphata</taxon>
        <taxon>Ovalentaria</taxon>
        <taxon>Atherinomorphae</taxon>
        <taxon>Cyprinodontiformes</taxon>
        <taxon>Fundulidae</taxon>
        <taxon>Fundulus</taxon>
    </lineage>
</organism>
<accession>A0A3Q2U2G2</accession>
<evidence type="ECO:0000256" key="2">
    <source>
        <dbReference type="ARBA" id="ARBA00007590"/>
    </source>
</evidence>
<evidence type="ECO:0000256" key="8">
    <source>
        <dbReference type="ARBA" id="ARBA00039421"/>
    </source>
</evidence>
<reference evidence="10" key="1">
    <citation type="submission" date="2025-08" db="UniProtKB">
        <authorList>
            <consortium name="Ensembl"/>
        </authorList>
    </citation>
    <scope>IDENTIFICATION</scope>
</reference>
<dbReference type="Pfam" id="PF03647">
    <property type="entry name" value="Tmemb_14"/>
    <property type="match status" value="1"/>
</dbReference>
<dbReference type="PANTHER" id="PTHR12668:SF4">
    <property type="entry name" value="TRANSMEMBRANE PROTEIN 14C-RELATED"/>
    <property type="match status" value="1"/>
</dbReference>
<dbReference type="InterPro" id="IPR044890">
    <property type="entry name" value="TMEM14_sf"/>
</dbReference>
<keyword evidence="6 9" id="KW-0472">Membrane</keyword>
<comment type="function">
    <text evidence="7">Required for normal heme biosynthesis.</text>
</comment>
<keyword evidence="5" id="KW-0350">Heme biosynthesis</keyword>
<dbReference type="Proteomes" id="UP000265000">
    <property type="component" value="Unplaced"/>
</dbReference>
<dbReference type="GO" id="GO:0006783">
    <property type="term" value="P:heme biosynthetic process"/>
    <property type="evidence" value="ECO:0007669"/>
    <property type="project" value="UniProtKB-KW"/>
</dbReference>
<keyword evidence="11" id="KW-1185">Reference proteome</keyword>
<evidence type="ECO:0000313" key="10">
    <source>
        <dbReference type="Ensembl" id="ENSFHEP00000023755.1"/>
    </source>
</evidence>
<dbReference type="FunFam" id="1.10.10.1740:FF:000002">
    <property type="entry name" value="Transmembrane protein 14C"/>
    <property type="match status" value="1"/>
</dbReference>
<name>A0A3Q2U2G2_FUNHE</name>
<protein>
    <recommendedName>
        <fullName evidence="8">Transmembrane protein 14C</fullName>
    </recommendedName>
</protein>
<dbReference type="GO" id="GO:0031966">
    <property type="term" value="C:mitochondrial membrane"/>
    <property type="evidence" value="ECO:0007669"/>
    <property type="project" value="TreeGrafter"/>
</dbReference>
<proteinExistence type="inferred from homology"/>
<evidence type="ECO:0000256" key="3">
    <source>
        <dbReference type="ARBA" id="ARBA00022692"/>
    </source>
</evidence>
<dbReference type="Ensembl" id="ENSFHET00000009569.1">
    <property type="protein sequence ID" value="ENSFHEP00000023755.1"/>
    <property type="gene ID" value="ENSFHEG00000004912.1"/>
</dbReference>
<evidence type="ECO:0000256" key="7">
    <source>
        <dbReference type="ARBA" id="ARBA00037428"/>
    </source>
</evidence>
<comment type="subcellular location">
    <subcellularLocation>
        <location evidence="1">Membrane</location>
        <topology evidence="1">Multi-pass membrane protein</topology>
    </subcellularLocation>
</comment>
<feature type="transmembrane region" description="Helical" evidence="9">
    <location>
        <begin position="53"/>
        <end position="72"/>
    </location>
</feature>
<sequence length="106" mass="11041">MDWIGFGYALFVSAGGVIGYAKAGSVTSLVAGLLFGLSAAVGAYLASQNPRNVWLLLGTAGTLAVVMGLRFLSSWKVMPAGLMTLASLLMLTKIIVGMLKSRPHKP</sequence>
<evidence type="ECO:0000313" key="11">
    <source>
        <dbReference type="Proteomes" id="UP000265000"/>
    </source>
</evidence>
<keyword evidence="3 9" id="KW-0812">Transmembrane</keyword>
<evidence type="ECO:0000256" key="9">
    <source>
        <dbReference type="SAM" id="Phobius"/>
    </source>
</evidence>
<dbReference type="PANTHER" id="PTHR12668">
    <property type="entry name" value="TRANSMEMBRANE PROTEIN 14, 15"/>
    <property type="match status" value="1"/>
</dbReference>
<evidence type="ECO:0000256" key="5">
    <source>
        <dbReference type="ARBA" id="ARBA00023133"/>
    </source>
</evidence>
<feature type="transmembrane region" description="Helical" evidence="9">
    <location>
        <begin position="78"/>
        <end position="99"/>
    </location>
</feature>
<dbReference type="STRING" id="8078.ENSFHEP00000023755"/>
<evidence type="ECO:0000256" key="1">
    <source>
        <dbReference type="ARBA" id="ARBA00004141"/>
    </source>
</evidence>
<evidence type="ECO:0000256" key="6">
    <source>
        <dbReference type="ARBA" id="ARBA00023136"/>
    </source>
</evidence>
<reference evidence="10" key="2">
    <citation type="submission" date="2025-09" db="UniProtKB">
        <authorList>
            <consortium name="Ensembl"/>
        </authorList>
    </citation>
    <scope>IDENTIFICATION</scope>
</reference>
<dbReference type="OrthoDB" id="5620at2759"/>
<dbReference type="InterPro" id="IPR005349">
    <property type="entry name" value="TMEM14"/>
</dbReference>
<dbReference type="GeneID" id="105932257"/>
<evidence type="ECO:0000256" key="4">
    <source>
        <dbReference type="ARBA" id="ARBA00022989"/>
    </source>
</evidence>
<dbReference type="GeneTree" id="ENSGT00940000154772"/>
<dbReference type="GO" id="GO:0070453">
    <property type="term" value="P:regulation of heme biosynthetic process"/>
    <property type="evidence" value="ECO:0007669"/>
    <property type="project" value="TreeGrafter"/>
</dbReference>
<dbReference type="AlphaFoldDB" id="A0A3Q2U2G2"/>
<comment type="similarity">
    <text evidence="2">Belongs to the TMEM14 family.</text>
</comment>
<dbReference type="Gene3D" id="1.10.10.1740">
    <property type="entry name" value="Transmembrane protein 14-like"/>
    <property type="match status" value="1"/>
</dbReference>
<dbReference type="CTD" id="447871"/>
<feature type="transmembrane region" description="Helical" evidence="9">
    <location>
        <begin position="29"/>
        <end position="46"/>
    </location>
</feature>